<keyword evidence="6" id="KW-1185">Reference proteome</keyword>
<evidence type="ECO:0000256" key="3">
    <source>
        <dbReference type="ARBA" id="ARBA00023002"/>
    </source>
</evidence>
<evidence type="ECO:0000313" key="5">
    <source>
        <dbReference type="EMBL" id="CAH3023066.1"/>
    </source>
</evidence>
<feature type="domain" description="NADP-dependent oxidoreductase" evidence="4">
    <location>
        <begin position="9"/>
        <end position="61"/>
    </location>
</feature>
<evidence type="ECO:0000256" key="2">
    <source>
        <dbReference type="ARBA" id="ARBA00022857"/>
    </source>
</evidence>
<comment type="caution">
    <text evidence="5">The sequence shown here is derived from an EMBL/GenBank/DDBJ whole genome shotgun (WGS) entry which is preliminary data.</text>
</comment>
<dbReference type="InterPro" id="IPR020471">
    <property type="entry name" value="AKR"/>
</dbReference>
<evidence type="ECO:0000259" key="4">
    <source>
        <dbReference type="Pfam" id="PF00248"/>
    </source>
</evidence>
<protein>
    <recommendedName>
        <fullName evidence="4">NADP-dependent oxidoreductase domain-containing protein</fullName>
    </recommendedName>
</protein>
<evidence type="ECO:0000313" key="6">
    <source>
        <dbReference type="Proteomes" id="UP001159427"/>
    </source>
</evidence>
<dbReference type="Gene3D" id="3.20.20.100">
    <property type="entry name" value="NADP-dependent oxidoreductase domain"/>
    <property type="match status" value="1"/>
</dbReference>
<dbReference type="SUPFAM" id="SSF51430">
    <property type="entry name" value="NAD(P)-linked oxidoreductase"/>
    <property type="match status" value="1"/>
</dbReference>
<dbReference type="InterPro" id="IPR036812">
    <property type="entry name" value="NAD(P)_OxRdtase_dom_sf"/>
</dbReference>
<proteinExistence type="inferred from homology"/>
<name>A0ABN8M0H7_9CNID</name>
<keyword evidence="2" id="KW-0521">NADP</keyword>
<dbReference type="Proteomes" id="UP001159427">
    <property type="component" value="Unassembled WGS sequence"/>
</dbReference>
<accession>A0ABN8M0H7</accession>
<sequence>MKSVAEDDVIYRTIDSALQCGCRLIDTAAVYRNEADIGRALKELLPKYGLSRQDVFITSKLCESLEFL</sequence>
<dbReference type="EMBL" id="CALNXI010000245">
    <property type="protein sequence ID" value="CAH3023066.1"/>
    <property type="molecule type" value="Genomic_DNA"/>
</dbReference>
<dbReference type="PANTHER" id="PTHR43827:SF3">
    <property type="entry name" value="NADP-DEPENDENT OXIDOREDUCTASE DOMAIN-CONTAINING PROTEIN"/>
    <property type="match status" value="1"/>
</dbReference>
<dbReference type="PANTHER" id="PTHR43827">
    <property type="entry name" value="2,5-DIKETO-D-GLUCONIC ACID REDUCTASE"/>
    <property type="match status" value="1"/>
</dbReference>
<organism evidence="5 6">
    <name type="scientific">Porites evermanni</name>
    <dbReference type="NCBI Taxonomy" id="104178"/>
    <lineage>
        <taxon>Eukaryota</taxon>
        <taxon>Metazoa</taxon>
        <taxon>Cnidaria</taxon>
        <taxon>Anthozoa</taxon>
        <taxon>Hexacorallia</taxon>
        <taxon>Scleractinia</taxon>
        <taxon>Fungiina</taxon>
        <taxon>Poritidae</taxon>
        <taxon>Porites</taxon>
    </lineage>
</organism>
<dbReference type="InterPro" id="IPR023210">
    <property type="entry name" value="NADP_OxRdtase_dom"/>
</dbReference>
<dbReference type="Pfam" id="PF00248">
    <property type="entry name" value="Aldo_ket_red"/>
    <property type="match status" value="1"/>
</dbReference>
<keyword evidence="3" id="KW-0560">Oxidoreductase</keyword>
<gene>
    <name evidence="5" type="ORF">PEVE_00017945</name>
</gene>
<reference evidence="5 6" key="1">
    <citation type="submission" date="2022-05" db="EMBL/GenBank/DDBJ databases">
        <authorList>
            <consortium name="Genoscope - CEA"/>
            <person name="William W."/>
        </authorList>
    </citation>
    <scope>NUCLEOTIDE SEQUENCE [LARGE SCALE GENOMIC DNA]</scope>
</reference>
<evidence type="ECO:0000256" key="1">
    <source>
        <dbReference type="ARBA" id="ARBA00007905"/>
    </source>
</evidence>
<comment type="similarity">
    <text evidence="1">Belongs to the aldo/keto reductase family.</text>
</comment>